<evidence type="ECO:0000313" key="3">
    <source>
        <dbReference type="EMBL" id="MFC7205280.1"/>
    </source>
</evidence>
<organism evidence="3 4">
    <name type="scientific">Haloferax namakaokahaiae</name>
    <dbReference type="NCBI Taxonomy" id="1748331"/>
    <lineage>
        <taxon>Archaea</taxon>
        <taxon>Methanobacteriati</taxon>
        <taxon>Methanobacteriota</taxon>
        <taxon>Stenosarchaea group</taxon>
        <taxon>Halobacteria</taxon>
        <taxon>Halobacteriales</taxon>
        <taxon>Haloferacaceae</taxon>
        <taxon>Haloferax</taxon>
    </lineage>
</organism>
<evidence type="ECO:0000256" key="1">
    <source>
        <dbReference type="SAM" id="Coils"/>
    </source>
</evidence>
<sequence>MTRACFEVPLKHLNSSQYYQKVSVMDGGSADGESNHNVASEATRESLKNAKIAGAHAWRALAEWIDNRSSITNLMIGAVATLVIERIGRLAYSGTIDFFNNISFSLVPAPDLPYPTSTMILFLVVMSALNTFAIDASSRGRDEKISELEQELSELRDRLPDEMLTEPED</sequence>
<feature type="coiled-coil region" evidence="1">
    <location>
        <begin position="138"/>
        <end position="165"/>
    </location>
</feature>
<keyword evidence="4" id="KW-1185">Reference proteome</keyword>
<accession>A0ABD5ZJC5</accession>
<comment type="caution">
    <text evidence="3">The sequence shown here is derived from an EMBL/GenBank/DDBJ whole genome shotgun (WGS) entry which is preliminary data.</text>
</comment>
<keyword evidence="1" id="KW-0175">Coiled coil</keyword>
<keyword evidence="2" id="KW-0472">Membrane</keyword>
<dbReference type="AlphaFoldDB" id="A0ABD5ZJC5"/>
<protein>
    <submittedName>
        <fullName evidence="3">Uncharacterized protein</fullName>
    </submittedName>
</protein>
<gene>
    <name evidence="3" type="ORF">ACFQJC_17355</name>
</gene>
<evidence type="ECO:0000313" key="4">
    <source>
        <dbReference type="Proteomes" id="UP001596481"/>
    </source>
</evidence>
<reference evidence="3 4" key="1">
    <citation type="journal article" date="2019" name="Int. J. Syst. Evol. Microbiol.">
        <title>The Global Catalogue of Microorganisms (GCM) 10K type strain sequencing project: providing services to taxonomists for standard genome sequencing and annotation.</title>
        <authorList>
            <consortium name="The Broad Institute Genomics Platform"/>
            <consortium name="The Broad Institute Genome Sequencing Center for Infectious Disease"/>
            <person name="Wu L."/>
            <person name="Ma J."/>
        </authorList>
    </citation>
    <scope>NUCLEOTIDE SEQUENCE [LARGE SCALE GENOMIC DNA]</scope>
    <source>
        <strain evidence="3 4">DSM 29988</strain>
    </source>
</reference>
<keyword evidence="2" id="KW-0812">Transmembrane</keyword>
<evidence type="ECO:0000256" key="2">
    <source>
        <dbReference type="SAM" id="Phobius"/>
    </source>
</evidence>
<feature type="transmembrane region" description="Helical" evidence="2">
    <location>
        <begin position="74"/>
        <end position="92"/>
    </location>
</feature>
<name>A0ABD5ZJC5_9EURY</name>
<proteinExistence type="predicted"/>
<dbReference type="EMBL" id="JBHTAA010000014">
    <property type="protein sequence ID" value="MFC7205280.1"/>
    <property type="molecule type" value="Genomic_DNA"/>
</dbReference>
<dbReference type="Proteomes" id="UP001596481">
    <property type="component" value="Unassembled WGS sequence"/>
</dbReference>
<keyword evidence="2" id="KW-1133">Transmembrane helix</keyword>
<feature type="transmembrane region" description="Helical" evidence="2">
    <location>
        <begin position="112"/>
        <end position="134"/>
    </location>
</feature>
<dbReference type="RefSeq" id="WP_390225823.1">
    <property type="nucleotide sequence ID" value="NZ_JBHTAA010000014.1"/>
</dbReference>